<dbReference type="OMA" id="GTKLVWG"/>
<evidence type="ECO:0000256" key="2">
    <source>
        <dbReference type="SAM" id="SignalP"/>
    </source>
</evidence>
<dbReference type="InterPro" id="IPR011042">
    <property type="entry name" value="6-blade_b-propeller_TolB-like"/>
</dbReference>
<dbReference type="PANTHER" id="PTHR36842:SF1">
    <property type="entry name" value="PROTEIN TOLB"/>
    <property type="match status" value="1"/>
</dbReference>
<dbReference type="SUPFAM" id="SSF82171">
    <property type="entry name" value="DPP6 N-terminal domain-like"/>
    <property type="match status" value="1"/>
</dbReference>
<protein>
    <submittedName>
        <fullName evidence="4">WD40-like Beta Propeller Repeat</fullName>
    </submittedName>
</protein>
<name>A0A7I4Y6Z1_HAECO</name>
<feature type="signal peptide" evidence="2">
    <location>
        <begin position="1"/>
        <end position="18"/>
    </location>
</feature>
<proteinExistence type="inferred from homology"/>
<dbReference type="Gene3D" id="2.120.10.30">
    <property type="entry name" value="TolB, C-terminal domain"/>
    <property type="match status" value="4"/>
</dbReference>
<dbReference type="PROSITE" id="PS51257">
    <property type="entry name" value="PROKAR_LIPOPROTEIN"/>
    <property type="match status" value="1"/>
</dbReference>
<keyword evidence="2" id="KW-0732">Signal</keyword>
<evidence type="ECO:0000313" key="4">
    <source>
        <dbReference type="WBParaSite" id="HCON_00061325-00001"/>
    </source>
</evidence>
<keyword evidence="3" id="KW-1185">Reference proteome</keyword>
<dbReference type="Pfam" id="PF07676">
    <property type="entry name" value="PD40"/>
    <property type="match status" value="7"/>
</dbReference>
<dbReference type="PANTHER" id="PTHR36842">
    <property type="entry name" value="PROTEIN TOLB HOMOLOG"/>
    <property type="match status" value="1"/>
</dbReference>
<dbReference type="Proteomes" id="UP000025227">
    <property type="component" value="Unplaced"/>
</dbReference>
<evidence type="ECO:0000313" key="3">
    <source>
        <dbReference type="Proteomes" id="UP000025227"/>
    </source>
</evidence>
<organism evidence="3 4">
    <name type="scientific">Haemonchus contortus</name>
    <name type="common">Barber pole worm</name>
    <dbReference type="NCBI Taxonomy" id="6289"/>
    <lineage>
        <taxon>Eukaryota</taxon>
        <taxon>Metazoa</taxon>
        <taxon>Ecdysozoa</taxon>
        <taxon>Nematoda</taxon>
        <taxon>Chromadorea</taxon>
        <taxon>Rhabditida</taxon>
        <taxon>Rhabditina</taxon>
        <taxon>Rhabditomorpha</taxon>
        <taxon>Strongyloidea</taxon>
        <taxon>Trichostrongylidae</taxon>
        <taxon>Haemonchus</taxon>
    </lineage>
</organism>
<comment type="similarity">
    <text evidence="1">Belongs to the TolB family.</text>
</comment>
<dbReference type="WBParaSite" id="HCON_00061325-00001">
    <property type="protein sequence ID" value="HCON_00061325-00001"/>
    <property type="gene ID" value="HCON_00061325"/>
</dbReference>
<dbReference type="InterPro" id="IPR011659">
    <property type="entry name" value="WD40"/>
</dbReference>
<feature type="chain" id="PRO_5029627962" evidence="2">
    <location>
        <begin position="19"/>
        <end position="749"/>
    </location>
</feature>
<sequence length="749" mass="84093">MKCWLAILLPSLLTGCSGEIHFPGETHLKNVQQLTFGQSHSKASFNSDDTYLTFQASGYGVDCDQVYRLELSRPTETLSRISTGIGTSAGSPAPFLPKSIDILYSGNFHRTKVDAKKLTDDASCTPRKCDSPEVQKDEIFRKICRSGYVWDVFPDYDIFKVNEYGNILDQLTNNSVYDSEASISPDGKKIVFTSKQSGDLDLWIMDIDGTNKEQLTTEKGYDGGASFSPDGKKIVFHATRPEITKEIEIYDHLLENDLVAISEMELYVMNTDGTDQRSLFEQSRGGLNWTPYYHPDNKRIIFSSNANSTKPSEFHLYIVNDDGTGLEQVTFGDGHLNAFPVFSHDGKKLVWSSNRGATGSEGLNLYIADWVDSGRNADDKNDAKEELRTNRIPEKQKNTMRWQDMETTPYDNIVHYPGERRLKNVKQLTSRGQNAEGYFSYDDSKLTLQASGYGTTCDQLDGTARMADITNTCPPKKCANRTSIEDPVLRQLCNTTYTWDIFPNYDIFMVNKYGNIVKQLTDEPGYDAEAVLSPDGKTVAFTSIRSGDLELWTMNTDGTNLKQVTNQLGYDGGSFFSPDGKRLVFRSSRPKTQDEIAKYKKLLDYHLVEPTQTEIYVIDVDGTNLKQITNFGVASWAPYFLPDNKRIIFSSNYNMSKTERGSFALYVINDDGTGLERITFGEGYQFNSFPMFNRAGTKLVWGSSRNRTKGASMNLFLADWIDEVDGGGSTTSAPVHTIFLILSLMLILH</sequence>
<accession>A0A7I4Y6Z1</accession>
<dbReference type="SUPFAM" id="SSF69304">
    <property type="entry name" value="Tricorn protease N-terminal domain"/>
    <property type="match status" value="1"/>
</dbReference>
<dbReference type="OrthoDB" id="43744at2759"/>
<dbReference type="AlphaFoldDB" id="A0A7I4Y6Z1"/>
<reference evidence="4" key="1">
    <citation type="submission" date="2020-12" db="UniProtKB">
        <authorList>
            <consortium name="WormBaseParasite"/>
        </authorList>
    </citation>
    <scope>IDENTIFICATION</scope>
    <source>
        <strain evidence="4">MHco3</strain>
    </source>
</reference>
<evidence type="ECO:0000256" key="1">
    <source>
        <dbReference type="ARBA" id="ARBA00009820"/>
    </source>
</evidence>